<name>A0A383EVN9_9ZZZZ</name>
<evidence type="ECO:0000256" key="1">
    <source>
        <dbReference type="ARBA" id="ARBA00007637"/>
    </source>
</evidence>
<dbReference type="PROSITE" id="PS00061">
    <property type="entry name" value="ADH_SHORT"/>
    <property type="match status" value="1"/>
</dbReference>
<sequence length="229" mass="25369">LLKEGVAEIVVFDNFARGSAENLEQALNDPRLVIAEGDIGDSSALRTAFSGADGVFHFAALWLRHCYEHPREGFDVNVAGMFNVLEACRDAEVGRLVFSSSASVYGDALEKPMSETHPFNNTTFYGASKIAGEVMVKAFHHRYGLGYVGLRYFNVYGPRQDYEGAYVAVIMKMLDRLDQGMRPIVHGDGTQAFDFIHVEDCARANVMAMKAESQDRFYNVCTGNQTSIK</sequence>
<dbReference type="SUPFAM" id="SSF51735">
    <property type="entry name" value="NAD(P)-binding Rossmann-fold domains"/>
    <property type="match status" value="1"/>
</dbReference>
<feature type="domain" description="NAD-dependent epimerase/dehydratase" evidence="2">
    <location>
        <begin position="1"/>
        <end position="221"/>
    </location>
</feature>
<organism evidence="3">
    <name type="scientific">marine metagenome</name>
    <dbReference type="NCBI Taxonomy" id="408172"/>
    <lineage>
        <taxon>unclassified sequences</taxon>
        <taxon>metagenomes</taxon>
        <taxon>ecological metagenomes</taxon>
    </lineage>
</organism>
<evidence type="ECO:0000313" key="3">
    <source>
        <dbReference type="EMBL" id="SVE60158.1"/>
    </source>
</evidence>
<feature type="non-terminal residue" evidence="3">
    <location>
        <position position="229"/>
    </location>
</feature>
<dbReference type="InterPro" id="IPR036291">
    <property type="entry name" value="NAD(P)-bd_dom_sf"/>
</dbReference>
<reference evidence="3" key="1">
    <citation type="submission" date="2018-05" db="EMBL/GenBank/DDBJ databases">
        <authorList>
            <person name="Lanie J.A."/>
            <person name="Ng W.-L."/>
            <person name="Kazmierczak K.M."/>
            <person name="Andrzejewski T.M."/>
            <person name="Davidsen T.M."/>
            <person name="Wayne K.J."/>
            <person name="Tettelin H."/>
            <person name="Glass J.I."/>
            <person name="Rusch D."/>
            <person name="Podicherti R."/>
            <person name="Tsui H.-C.T."/>
            <person name="Winkler M.E."/>
        </authorList>
    </citation>
    <scope>NUCLEOTIDE SEQUENCE</scope>
</reference>
<dbReference type="Pfam" id="PF01370">
    <property type="entry name" value="Epimerase"/>
    <property type="match status" value="1"/>
</dbReference>
<protein>
    <recommendedName>
        <fullName evidence="2">NAD-dependent epimerase/dehydratase domain-containing protein</fullName>
    </recommendedName>
</protein>
<proteinExistence type="inferred from homology"/>
<dbReference type="AlphaFoldDB" id="A0A383EVN9"/>
<evidence type="ECO:0000259" key="2">
    <source>
        <dbReference type="Pfam" id="PF01370"/>
    </source>
</evidence>
<accession>A0A383EVN9</accession>
<gene>
    <name evidence="3" type="ORF">METZ01_LOCUS513012</name>
</gene>
<dbReference type="InterPro" id="IPR020904">
    <property type="entry name" value="Sc_DH/Rdtase_CS"/>
</dbReference>
<dbReference type="Gene3D" id="3.40.50.720">
    <property type="entry name" value="NAD(P)-binding Rossmann-like Domain"/>
    <property type="match status" value="1"/>
</dbReference>
<comment type="similarity">
    <text evidence="1">Belongs to the NAD(P)-dependent epimerase/dehydratase family.</text>
</comment>
<dbReference type="PANTHER" id="PTHR43000">
    <property type="entry name" value="DTDP-D-GLUCOSE 4,6-DEHYDRATASE-RELATED"/>
    <property type="match status" value="1"/>
</dbReference>
<feature type="non-terminal residue" evidence="3">
    <location>
        <position position="1"/>
    </location>
</feature>
<dbReference type="EMBL" id="UINC01228728">
    <property type="protein sequence ID" value="SVE60158.1"/>
    <property type="molecule type" value="Genomic_DNA"/>
</dbReference>
<dbReference type="InterPro" id="IPR001509">
    <property type="entry name" value="Epimerase_deHydtase"/>
</dbReference>